<protein>
    <recommendedName>
        <fullName evidence="2">DUF6532 domain-containing protein</fullName>
    </recommendedName>
</protein>
<dbReference type="Pfam" id="PF20149">
    <property type="entry name" value="DUF6532"/>
    <property type="match status" value="1"/>
</dbReference>
<dbReference type="HOGENOM" id="CLU_370906_0_0_1"/>
<keyword evidence="4" id="KW-1185">Reference proteome</keyword>
<feature type="domain" description="DUF6532" evidence="2">
    <location>
        <begin position="468"/>
        <end position="619"/>
    </location>
</feature>
<feature type="compositionally biased region" description="Basic and acidic residues" evidence="1">
    <location>
        <begin position="64"/>
        <end position="79"/>
    </location>
</feature>
<evidence type="ECO:0000313" key="3">
    <source>
        <dbReference type="EMBL" id="KIM35954.1"/>
    </source>
</evidence>
<feature type="compositionally biased region" description="Basic and acidic residues" evidence="1">
    <location>
        <begin position="214"/>
        <end position="227"/>
    </location>
</feature>
<evidence type="ECO:0000259" key="2">
    <source>
        <dbReference type="Pfam" id="PF20149"/>
    </source>
</evidence>
<name>A0A0C3BV52_HEBCY</name>
<feature type="compositionally biased region" description="Acidic residues" evidence="1">
    <location>
        <begin position="370"/>
        <end position="383"/>
    </location>
</feature>
<feature type="region of interest" description="Disordered" evidence="1">
    <location>
        <begin position="121"/>
        <end position="296"/>
    </location>
</feature>
<evidence type="ECO:0000313" key="4">
    <source>
        <dbReference type="Proteomes" id="UP000053424"/>
    </source>
</evidence>
<dbReference type="Proteomes" id="UP000053424">
    <property type="component" value="Unassembled WGS sequence"/>
</dbReference>
<dbReference type="OrthoDB" id="2755811at2759"/>
<feature type="compositionally biased region" description="Basic and acidic residues" evidence="1">
    <location>
        <begin position="251"/>
        <end position="266"/>
    </location>
</feature>
<organism evidence="3 4">
    <name type="scientific">Hebeloma cylindrosporum</name>
    <dbReference type="NCBI Taxonomy" id="76867"/>
    <lineage>
        <taxon>Eukaryota</taxon>
        <taxon>Fungi</taxon>
        <taxon>Dikarya</taxon>
        <taxon>Basidiomycota</taxon>
        <taxon>Agaricomycotina</taxon>
        <taxon>Agaricomycetes</taxon>
        <taxon>Agaricomycetidae</taxon>
        <taxon>Agaricales</taxon>
        <taxon>Agaricineae</taxon>
        <taxon>Hymenogastraceae</taxon>
        <taxon>Hebeloma</taxon>
    </lineage>
</organism>
<reference evidence="4" key="2">
    <citation type="submission" date="2015-01" db="EMBL/GenBank/DDBJ databases">
        <title>Evolutionary Origins and Diversification of the Mycorrhizal Mutualists.</title>
        <authorList>
            <consortium name="DOE Joint Genome Institute"/>
            <consortium name="Mycorrhizal Genomics Consortium"/>
            <person name="Kohler A."/>
            <person name="Kuo A."/>
            <person name="Nagy L.G."/>
            <person name="Floudas D."/>
            <person name="Copeland A."/>
            <person name="Barry K.W."/>
            <person name="Cichocki N."/>
            <person name="Veneault-Fourrey C."/>
            <person name="LaButti K."/>
            <person name="Lindquist E.A."/>
            <person name="Lipzen A."/>
            <person name="Lundell T."/>
            <person name="Morin E."/>
            <person name="Murat C."/>
            <person name="Riley R."/>
            <person name="Ohm R."/>
            <person name="Sun H."/>
            <person name="Tunlid A."/>
            <person name="Henrissat B."/>
            <person name="Grigoriev I.V."/>
            <person name="Hibbett D.S."/>
            <person name="Martin F."/>
        </authorList>
    </citation>
    <scope>NUCLEOTIDE SEQUENCE [LARGE SCALE GENOMIC DNA]</scope>
    <source>
        <strain evidence="4">h7</strain>
    </source>
</reference>
<dbReference type="InterPro" id="IPR045341">
    <property type="entry name" value="DUF6532"/>
</dbReference>
<feature type="compositionally biased region" description="Polar residues" evidence="1">
    <location>
        <begin position="229"/>
        <end position="238"/>
    </location>
</feature>
<feature type="region of interest" description="Disordered" evidence="1">
    <location>
        <begin position="362"/>
        <end position="383"/>
    </location>
</feature>
<dbReference type="EMBL" id="KN831811">
    <property type="protein sequence ID" value="KIM35954.1"/>
    <property type="molecule type" value="Genomic_DNA"/>
</dbReference>
<dbReference type="AlphaFoldDB" id="A0A0C3BV52"/>
<accession>A0A0C3BV52</accession>
<proteinExistence type="predicted"/>
<evidence type="ECO:0000256" key="1">
    <source>
        <dbReference type="SAM" id="MobiDB-lite"/>
    </source>
</evidence>
<reference evidence="3 4" key="1">
    <citation type="submission" date="2014-04" db="EMBL/GenBank/DDBJ databases">
        <authorList>
            <consortium name="DOE Joint Genome Institute"/>
            <person name="Kuo A."/>
            <person name="Gay G."/>
            <person name="Dore J."/>
            <person name="Kohler A."/>
            <person name="Nagy L.G."/>
            <person name="Floudas D."/>
            <person name="Copeland A."/>
            <person name="Barry K.W."/>
            <person name="Cichocki N."/>
            <person name="Veneault-Fourrey C."/>
            <person name="LaButti K."/>
            <person name="Lindquist E.A."/>
            <person name="Lipzen A."/>
            <person name="Lundell T."/>
            <person name="Morin E."/>
            <person name="Murat C."/>
            <person name="Sun H."/>
            <person name="Tunlid A."/>
            <person name="Henrissat B."/>
            <person name="Grigoriev I.V."/>
            <person name="Hibbett D.S."/>
            <person name="Martin F."/>
            <person name="Nordberg H.P."/>
            <person name="Cantor M.N."/>
            <person name="Hua S.X."/>
        </authorList>
    </citation>
    <scope>NUCLEOTIDE SEQUENCE [LARGE SCALE GENOMIC DNA]</scope>
    <source>
        <strain evidence="4">h7</strain>
    </source>
</reference>
<gene>
    <name evidence="3" type="ORF">M413DRAFT_428169</name>
</gene>
<feature type="compositionally biased region" description="Acidic residues" evidence="1">
    <location>
        <begin position="174"/>
        <end position="184"/>
    </location>
</feature>
<feature type="region of interest" description="Disordered" evidence="1">
    <location>
        <begin position="64"/>
        <end position="107"/>
    </location>
</feature>
<sequence>MADRPKRSAVTNRDPTDKLLENRKRRSSAQVQQDKQTAATTSAAAEVEKINLESQKKRRIAAFEDQLRKEDQQREKNMARPDLVPQAAHHARKPTAKQQNAPVIPEKIPNLKIVQSISKVELAKSKNAEPESGSDEDERLGELEQRVPGPSELEYADIGPGELDYMSSEGLADIPDESVVDTESSDGHFGLNPGDMSDGDHEKDEDYVMDSDDGDKVDSDVEFDLRSVLETTKTQKPSNAKEFPNSAPKSKNADKPKRGDFRKAIDNVRNTVAVAGNTSKMKPLTAQKRKEPDNKAVGPVVEKRAKKTEGGLLTGWANKLAKQRLETISVVEKRAKKTEGGLLTGWANKLAKQRLETISARNASSREAVEDQEDPLEYAGGEFDEDEPIESVKAARDMKRSTVSVRGNRLTTVKVIEPVASETSSTGRRVKKVRYTFSSLPFPRGAASTTYTRDWRKAFKSTLIHWAATLEDPFGTNSVMDDIVTEIWKAVFPSIANEVDGTSRDAIIHVAADALTDWRSAMGKEGLRLVRHALKEEGVTQDDAADAVEYYLENYRFIYQNPDDDTGNKGAFLSPLVSTCLAVHLKKTIHNVKQYGYPVGALAMATAVLERGLDLIKAGHVTLDGTDADVFDDDTASSKKRKINRYAGFTDAAWGAKTRGWASAVGRLDSVKWTTILQAAVGKLDWSADEGDVDEDANSAAFDPRSLIEICNVVPRIPQDSSVPWNNYDNLRAVYVKTSKNEWISTISGTGNRGYVLAHELANWNDWTYWLQRLQRLVIFLMKIPQDSNMNKVVSDIFTIVEGQLKRFLQA</sequence>
<feature type="region of interest" description="Disordered" evidence="1">
    <location>
        <begin position="1"/>
        <end position="44"/>
    </location>
</feature>